<keyword evidence="3" id="KW-1003">Cell membrane</keyword>
<feature type="transmembrane region" description="Helical" evidence="10">
    <location>
        <begin position="229"/>
        <end position="246"/>
    </location>
</feature>
<dbReference type="GO" id="GO:0032259">
    <property type="term" value="P:methylation"/>
    <property type="evidence" value="ECO:0007669"/>
    <property type="project" value="UniProtKB-KW"/>
</dbReference>
<keyword evidence="5 9" id="KW-0812">Transmembrane</keyword>
<sequence length="288" mass="30109">MAVLAPELLPVIVVLCVVVGLVVGSFLNVVIYRVPAGLSIVSPPSACPRCGAPILRRDNIPVLSWLILRGKCRNCRTSISVRYPLVETGTAVAFALVAVYVWSGPYAAQVGSGSAGFAWVPAVLVLVAFLYLAAVSIALALIDLDTHRLPNPIVLPSYLVGAGLLGAASIVTGDYAALIRAGIGLAILWVLYLIMALAYPGGMGFGDVKLAGVLGLFLGYLGWGPLAVGAFAAFLLGGVFAIGLVLTRRATRKSGIPFGPWMLAGAWVGVFWGSQLWNSYLSFIGIIQ</sequence>
<dbReference type="AlphaFoldDB" id="A0AA41QUF9"/>
<evidence type="ECO:0000313" key="13">
    <source>
        <dbReference type="EMBL" id="MCI4656461.1"/>
    </source>
</evidence>
<comment type="function">
    <text evidence="9">Plays an essential role in type IV pili and type II pseudopili formation by proteolytically removing the leader sequence from substrate proteins and subsequently monomethylating the alpha-amino group of the newly exposed N-terminal phenylalanine.</text>
</comment>
<dbReference type="InterPro" id="IPR010627">
    <property type="entry name" value="Prepilin_pept_A24_N"/>
</dbReference>
<dbReference type="Pfam" id="PF06750">
    <property type="entry name" value="A24_N_bact"/>
    <property type="match status" value="1"/>
</dbReference>
<dbReference type="Pfam" id="PF01478">
    <property type="entry name" value="Peptidase_A24"/>
    <property type="match status" value="1"/>
</dbReference>
<proteinExistence type="inferred from homology"/>
<comment type="catalytic activity">
    <reaction evidence="9">
        <text>Typically cleaves a -Gly-|-Phe- bond to release an N-terminal, basic peptide of 5-8 residues from type IV prepilin, and then N-methylates the new N-terminal amino group, the methyl donor being S-adenosyl-L-methionine.</text>
        <dbReference type="EC" id="3.4.23.43"/>
    </reaction>
</comment>
<evidence type="ECO:0000256" key="9">
    <source>
        <dbReference type="RuleBase" id="RU003794"/>
    </source>
</evidence>
<feature type="transmembrane region" description="Helical" evidence="10">
    <location>
        <begin position="177"/>
        <end position="199"/>
    </location>
</feature>
<dbReference type="GO" id="GO:0004190">
    <property type="term" value="F:aspartic-type endopeptidase activity"/>
    <property type="evidence" value="ECO:0007669"/>
    <property type="project" value="UniProtKB-EC"/>
</dbReference>
<dbReference type="InterPro" id="IPR014032">
    <property type="entry name" value="Peptidase_A24A_bac"/>
</dbReference>
<comment type="caution">
    <text evidence="13">The sequence shown here is derived from an EMBL/GenBank/DDBJ whole genome shotgun (WGS) entry which is preliminary data.</text>
</comment>
<evidence type="ECO:0000256" key="8">
    <source>
        <dbReference type="RuleBase" id="RU003793"/>
    </source>
</evidence>
<organism evidence="13 14">
    <name type="scientific">Cryobacterium zhongshanensis</name>
    <dbReference type="NCBI Taxonomy" id="2928153"/>
    <lineage>
        <taxon>Bacteria</taxon>
        <taxon>Bacillati</taxon>
        <taxon>Actinomycetota</taxon>
        <taxon>Actinomycetes</taxon>
        <taxon>Micrococcales</taxon>
        <taxon>Microbacteriaceae</taxon>
        <taxon>Cryobacterium</taxon>
    </lineage>
</organism>
<dbReference type="EC" id="2.1.1.-" evidence="9"/>
<keyword evidence="9" id="KW-0489">Methyltransferase</keyword>
<keyword evidence="9" id="KW-0511">Multifunctional enzyme</keyword>
<keyword evidence="9" id="KW-0645">Protease</keyword>
<evidence type="ECO:0000256" key="1">
    <source>
        <dbReference type="ARBA" id="ARBA00004429"/>
    </source>
</evidence>
<dbReference type="GO" id="GO:0006465">
    <property type="term" value="P:signal peptide processing"/>
    <property type="evidence" value="ECO:0007669"/>
    <property type="project" value="TreeGrafter"/>
</dbReference>
<keyword evidence="7 10" id="KW-0472">Membrane</keyword>
<gene>
    <name evidence="13" type="ORF">MQH31_01365</name>
</gene>
<dbReference type="PRINTS" id="PR00864">
    <property type="entry name" value="PREPILNPTASE"/>
</dbReference>
<comment type="similarity">
    <text evidence="2 8">Belongs to the peptidase A24 family.</text>
</comment>
<reference evidence="13" key="1">
    <citation type="submission" date="2022-03" db="EMBL/GenBank/DDBJ databases">
        <title>Cryobacterium sp. nov. strain ZS14-85, isolated from Antarctic soil.</title>
        <authorList>
            <person name="Li J."/>
            <person name="Niu G."/>
        </authorList>
    </citation>
    <scope>NUCLEOTIDE SEQUENCE</scope>
    <source>
        <strain evidence="13">ZS14-85</strain>
    </source>
</reference>
<protein>
    <recommendedName>
        <fullName evidence="9">Prepilin leader peptidase/N-methyltransferase</fullName>
        <ecNumber evidence="9">2.1.1.-</ecNumber>
        <ecNumber evidence="9">3.4.23.43</ecNumber>
    </recommendedName>
</protein>
<evidence type="ECO:0000256" key="2">
    <source>
        <dbReference type="ARBA" id="ARBA00005801"/>
    </source>
</evidence>
<dbReference type="InterPro" id="IPR000045">
    <property type="entry name" value="Prepilin_IV_endopep_pep"/>
</dbReference>
<dbReference type="InterPro" id="IPR050882">
    <property type="entry name" value="Prepilin_peptidase/N-MTase"/>
</dbReference>
<evidence type="ECO:0000256" key="7">
    <source>
        <dbReference type="ARBA" id="ARBA00023136"/>
    </source>
</evidence>
<dbReference type="PANTHER" id="PTHR30487:SF0">
    <property type="entry name" value="PREPILIN LEADER PEPTIDASE_N-METHYLTRANSFERASE-RELATED"/>
    <property type="match status" value="1"/>
</dbReference>
<feature type="domain" description="Prepilin type IV endopeptidase peptidase" evidence="11">
    <location>
        <begin position="131"/>
        <end position="242"/>
    </location>
</feature>
<evidence type="ECO:0000313" key="14">
    <source>
        <dbReference type="Proteomes" id="UP001165341"/>
    </source>
</evidence>
<keyword evidence="9" id="KW-0808">Transferase</keyword>
<dbReference type="Proteomes" id="UP001165341">
    <property type="component" value="Unassembled WGS sequence"/>
</dbReference>
<dbReference type="RefSeq" id="WP_243010652.1">
    <property type="nucleotide sequence ID" value="NZ_JALGAR010000001.1"/>
</dbReference>
<evidence type="ECO:0000256" key="10">
    <source>
        <dbReference type="SAM" id="Phobius"/>
    </source>
</evidence>
<evidence type="ECO:0000256" key="4">
    <source>
        <dbReference type="ARBA" id="ARBA00022519"/>
    </source>
</evidence>
<dbReference type="GO" id="GO:0008168">
    <property type="term" value="F:methyltransferase activity"/>
    <property type="evidence" value="ECO:0007669"/>
    <property type="project" value="UniProtKB-KW"/>
</dbReference>
<evidence type="ECO:0000259" key="12">
    <source>
        <dbReference type="Pfam" id="PF06750"/>
    </source>
</evidence>
<accession>A0AA41QUF9</accession>
<dbReference type="EC" id="3.4.23.43" evidence="9"/>
<feature type="domain" description="Prepilin peptidase A24 N-terminal" evidence="12">
    <location>
        <begin position="18"/>
        <end position="99"/>
    </location>
</feature>
<evidence type="ECO:0000256" key="6">
    <source>
        <dbReference type="ARBA" id="ARBA00022989"/>
    </source>
</evidence>
<evidence type="ECO:0000259" key="11">
    <source>
        <dbReference type="Pfam" id="PF01478"/>
    </source>
</evidence>
<keyword evidence="9" id="KW-0378">Hydrolase</keyword>
<evidence type="ECO:0000256" key="5">
    <source>
        <dbReference type="ARBA" id="ARBA00022692"/>
    </source>
</evidence>
<name>A0AA41QUF9_9MICO</name>
<keyword evidence="6 10" id="KW-1133">Transmembrane helix</keyword>
<keyword evidence="14" id="KW-1185">Reference proteome</keyword>
<feature type="transmembrane region" description="Helical" evidence="10">
    <location>
        <begin position="83"/>
        <end position="103"/>
    </location>
</feature>
<dbReference type="Gene3D" id="1.20.120.1220">
    <property type="match status" value="1"/>
</dbReference>
<keyword evidence="4" id="KW-0997">Cell inner membrane</keyword>
<feature type="transmembrane region" description="Helical" evidence="10">
    <location>
        <begin position="258"/>
        <end position="277"/>
    </location>
</feature>
<dbReference type="PANTHER" id="PTHR30487">
    <property type="entry name" value="TYPE 4 PREPILIN-LIKE PROTEINS LEADER PEPTIDE-PROCESSING ENZYME"/>
    <property type="match status" value="1"/>
</dbReference>
<dbReference type="EMBL" id="JALGAR010000001">
    <property type="protein sequence ID" value="MCI4656461.1"/>
    <property type="molecule type" value="Genomic_DNA"/>
</dbReference>
<feature type="transmembrane region" description="Helical" evidence="10">
    <location>
        <begin position="115"/>
        <end position="141"/>
    </location>
</feature>
<dbReference type="GO" id="GO:0005886">
    <property type="term" value="C:plasma membrane"/>
    <property type="evidence" value="ECO:0007669"/>
    <property type="project" value="UniProtKB-SubCell"/>
</dbReference>
<feature type="transmembrane region" description="Helical" evidence="10">
    <location>
        <begin position="12"/>
        <end position="32"/>
    </location>
</feature>
<evidence type="ECO:0000256" key="3">
    <source>
        <dbReference type="ARBA" id="ARBA00022475"/>
    </source>
</evidence>
<comment type="subcellular location">
    <subcellularLocation>
        <location evidence="1">Cell inner membrane</location>
        <topology evidence="1">Multi-pass membrane protein</topology>
    </subcellularLocation>
    <subcellularLocation>
        <location evidence="9">Cell membrane</location>
        <topology evidence="9">Multi-pass membrane protein</topology>
    </subcellularLocation>
</comment>